<dbReference type="PANTHER" id="PTHR43477">
    <property type="entry name" value="DIHYDROANTICAPSIN 7-DEHYDROGENASE"/>
    <property type="match status" value="1"/>
</dbReference>
<feature type="non-terminal residue" evidence="3">
    <location>
        <position position="1"/>
    </location>
</feature>
<dbReference type="PRINTS" id="PR00081">
    <property type="entry name" value="GDHRDH"/>
</dbReference>
<dbReference type="InterPro" id="IPR051122">
    <property type="entry name" value="SDR_DHRS6-like"/>
</dbReference>
<evidence type="ECO:0000256" key="2">
    <source>
        <dbReference type="ARBA" id="ARBA00023002"/>
    </source>
</evidence>
<evidence type="ECO:0000256" key="1">
    <source>
        <dbReference type="ARBA" id="ARBA00006484"/>
    </source>
</evidence>
<name>A0ABS6YWH6_9ACTN</name>
<evidence type="ECO:0000313" key="4">
    <source>
        <dbReference type="Proteomes" id="UP001197114"/>
    </source>
</evidence>
<dbReference type="PANTHER" id="PTHR43477:SF1">
    <property type="entry name" value="DIHYDROANTICAPSIN 7-DEHYDROGENASE"/>
    <property type="match status" value="1"/>
</dbReference>
<dbReference type="PRINTS" id="PR00080">
    <property type="entry name" value="SDRFAMILY"/>
</dbReference>
<comment type="caution">
    <text evidence="3">The sequence shown here is derived from an EMBL/GenBank/DDBJ whole genome shotgun (WGS) entry which is preliminary data.</text>
</comment>
<sequence length="128" mass="13055">DGSGVRGWGGGGSITQIASIEGSRPAPGHAHYSASKAALIMFARSAALEYGERGIRVNSVSPGLIDRPGLAEEWPEGVERWGRAAPLGRLGRPEDVGSACVFLASDSASWITGVDLVVDGGVGAAPGW</sequence>
<dbReference type="SUPFAM" id="SSF51735">
    <property type="entry name" value="NAD(P)-binding Rossmann-fold domains"/>
    <property type="match status" value="1"/>
</dbReference>
<dbReference type="InterPro" id="IPR020904">
    <property type="entry name" value="Sc_DH/Rdtase_CS"/>
</dbReference>
<accession>A0ABS6YWH6</accession>
<dbReference type="EMBL" id="WMBF01000589">
    <property type="protein sequence ID" value="MBW5425707.1"/>
    <property type="molecule type" value="Genomic_DNA"/>
</dbReference>
<dbReference type="Proteomes" id="UP001197114">
    <property type="component" value="Unassembled WGS sequence"/>
</dbReference>
<comment type="similarity">
    <text evidence="1">Belongs to the short-chain dehydrogenases/reductases (SDR) family.</text>
</comment>
<reference evidence="3 4" key="1">
    <citation type="submission" date="2019-11" db="EMBL/GenBank/DDBJ databases">
        <authorList>
            <person name="Ay H."/>
        </authorList>
    </citation>
    <scope>NUCLEOTIDE SEQUENCE [LARGE SCALE GENOMIC DNA]</scope>
    <source>
        <strain evidence="3 4">BG9H</strain>
    </source>
</reference>
<dbReference type="PROSITE" id="PS00061">
    <property type="entry name" value="ADH_SHORT"/>
    <property type="match status" value="1"/>
</dbReference>
<gene>
    <name evidence="3" type="ORF">GKQ77_29800</name>
</gene>
<evidence type="ECO:0000313" key="3">
    <source>
        <dbReference type="EMBL" id="MBW5425707.1"/>
    </source>
</evidence>
<proteinExistence type="inferred from homology"/>
<dbReference type="InterPro" id="IPR036291">
    <property type="entry name" value="NAD(P)-bd_dom_sf"/>
</dbReference>
<keyword evidence="2" id="KW-0560">Oxidoreductase</keyword>
<dbReference type="InterPro" id="IPR002347">
    <property type="entry name" value="SDR_fam"/>
</dbReference>
<protein>
    <submittedName>
        <fullName evidence="3">SDR family oxidoreductase</fullName>
    </submittedName>
</protein>
<organism evidence="3 4">
    <name type="scientific">Streptomyces anatolicus</name>
    <dbReference type="NCBI Taxonomy" id="2675858"/>
    <lineage>
        <taxon>Bacteria</taxon>
        <taxon>Bacillati</taxon>
        <taxon>Actinomycetota</taxon>
        <taxon>Actinomycetes</taxon>
        <taxon>Kitasatosporales</taxon>
        <taxon>Streptomycetaceae</taxon>
        <taxon>Streptomyces</taxon>
    </lineage>
</organism>
<dbReference type="Pfam" id="PF13561">
    <property type="entry name" value="adh_short_C2"/>
    <property type="match status" value="1"/>
</dbReference>
<keyword evidence="4" id="KW-1185">Reference proteome</keyword>
<dbReference type="Gene3D" id="3.40.50.720">
    <property type="entry name" value="NAD(P)-binding Rossmann-like Domain"/>
    <property type="match status" value="1"/>
</dbReference>
<dbReference type="RefSeq" id="WP_219692263.1">
    <property type="nucleotide sequence ID" value="NZ_WMBF01000589.1"/>
</dbReference>